<protein>
    <submittedName>
        <fullName evidence="3">Uncharacterized protein</fullName>
    </submittedName>
</protein>
<dbReference type="AlphaFoldDB" id="A0A4S1WMR3"/>
<name>A0A4S1WMR3_9SPHN</name>
<keyword evidence="2" id="KW-0732">Signal</keyword>
<feature type="chain" id="PRO_5020342052" evidence="2">
    <location>
        <begin position="23"/>
        <end position="552"/>
    </location>
</feature>
<feature type="region of interest" description="Disordered" evidence="1">
    <location>
        <begin position="26"/>
        <end position="47"/>
    </location>
</feature>
<organism evidence="3 4">
    <name type="scientific">Sphingomonas naasensis</name>
    <dbReference type="NCBI Taxonomy" id="1344951"/>
    <lineage>
        <taxon>Bacteria</taxon>
        <taxon>Pseudomonadati</taxon>
        <taxon>Pseudomonadota</taxon>
        <taxon>Alphaproteobacteria</taxon>
        <taxon>Sphingomonadales</taxon>
        <taxon>Sphingomonadaceae</taxon>
        <taxon>Sphingomonas</taxon>
    </lineage>
</organism>
<proteinExistence type="predicted"/>
<dbReference type="Proteomes" id="UP000309848">
    <property type="component" value="Unassembled WGS sequence"/>
</dbReference>
<dbReference type="OrthoDB" id="7536531at2"/>
<accession>A0A4S1WMR3</accession>
<keyword evidence="4" id="KW-1185">Reference proteome</keyword>
<dbReference type="RefSeq" id="WP_135983909.1">
    <property type="nucleotide sequence ID" value="NZ_JAASQM010000002.1"/>
</dbReference>
<evidence type="ECO:0000313" key="4">
    <source>
        <dbReference type="Proteomes" id="UP000309848"/>
    </source>
</evidence>
<evidence type="ECO:0000256" key="1">
    <source>
        <dbReference type="SAM" id="MobiDB-lite"/>
    </source>
</evidence>
<dbReference type="EMBL" id="SRXU01000003">
    <property type="protein sequence ID" value="TGX43257.1"/>
    <property type="molecule type" value="Genomic_DNA"/>
</dbReference>
<reference evidence="3 4" key="1">
    <citation type="submission" date="2019-04" db="EMBL/GenBank/DDBJ databases">
        <title>Sphingomonas psychrotolerans sp. nov., isolated from soil in the Tianshan Mountains, Xinjiang, China.</title>
        <authorList>
            <person name="Luo Y."/>
            <person name="Sheng H."/>
        </authorList>
    </citation>
    <scope>NUCLEOTIDE SEQUENCE [LARGE SCALE GENOMIC DNA]</scope>
    <source>
        <strain evidence="3 4">KIS18-15</strain>
    </source>
</reference>
<comment type="caution">
    <text evidence="3">The sequence shown here is derived from an EMBL/GenBank/DDBJ whole genome shotgun (WGS) entry which is preliminary data.</text>
</comment>
<evidence type="ECO:0000256" key="2">
    <source>
        <dbReference type="SAM" id="SignalP"/>
    </source>
</evidence>
<gene>
    <name evidence="3" type="ORF">E5A74_08810</name>
</gene>
<sequence length="552" mass="57468">MKKRNALALLALGALAATPASASDKQDFERCDGRVHPGKQNDGMRGEASQPYSFFGRAGAAPLGVIAACTRALASPRLLPTQTLRKAHLLRARAAARLETGDAAAAIADLDLAINAAGGLAADRFYQRSMGVSLDLLRALALAQSGDLAGAVPLANRAGAARPWSLDVQRVTATVLQAARPVGSASTSPWLTTARLSPRSAGIALMKEAEIGNFAGVVALAPAVKFDWPVAPLASAAFAIRDVGSQALIIGAIMKLDIAYARAATGDVAGARGELAELQRHVAAARPAPSPQGAATLSFGGMSWEGLDRYLETRQRQVEARIAVAEARVPDAIARLVGNPMPQDAATIELLGALKLAVPAKDGALVPDAASYSKRLADNRQKTLTEAVSSALLAPETPRAVVDYERARPNILGALVGGALTFGTSLLGGIDRTDGFRTRANPDGTTKVEFIGNTPSSALVQEMTLLRAAEVTRAAGKPAFVIVARSDYTRRLQTSRGGMPISSTAQGYKTELTIRPVDAGVEAGQALDAIAIIDALGPLYYEEKPKTAARTR</sequence>
<evidence type="ECO:0000313" key="3">
    <source>
        <dbReference type="EMBL" id="TGX43257.1"/>
    </source>
</evidence>
<feature type="signal peptide" evidence="2">
    <location>
        <begin position="1"/>
        <end position="22"/>
    </location>
</feature>
<feature type="compositionally biased region" description="Basic and acidic residues" evidence="1">
    <location>
        <begin position="26"/>
        <end position="35"/>
    </location>
</feature>